<organism evidence="1 2">
    <name type="scientific">Desulfosarcina ovata subsp. sediminis</name>
    <dbReference type="NCBI Taxonomy" id="885957"/>
    <lineage>
        <taxon>Bacteria</taxon>
        <taxon>Pseudomonadati</taxon>
        <taxon>Thermodesulfobacteriota</taxon>
        <taxon>Desulfobacteria</taxon>
        <taxon>Desulfobacterales</taxon>
        <taxon>Desulfosarcinaceae</taxon>
        <taxon>Desulfosarcina</taxon>
    </lineage>
</organism>
<evidence type="ECO:0000313" key="2">
    <source>
        <dbReference type="Proteomes" id="UP000425960"/>
    </source>
</evidence>
<proteinExistence type="predicted"/>
<evidence type="ECO:0008006" key="3">
    <source>
        <dbReference type="Google" id="ProtNLM"/>
    </source>
</evidence>
<protein>
    <recommendedName>
        <fullName evidence="3">S-adenosylhomocysteine hydrolase</fullName>
    </recommendedName>
</protein>
<dbReference type="AlphaFoldDB" id="A0A5K7ZSB9"/>
<dbReference type="EMBL" id="AP021876">
    <property type="protein sequence ID" value="BBO83107.1"/>
    <property type="molecule type" value="Genomic_DNA"/>
</dbReference>
<dbReference type="Pfam" id="PF19570">
    <property type="entry name" value="DUF6088"/>
    <property type="match status" value="1"/>
</dbReference>
<sequence>MRTENLETRLMKRIDRKRGDVFLRADFKDLGGYDQVGRALRGLVKKGKLMKIGQGLYTRAVPSPFDGTPTPVKGLYSLTAEALSRLGVESAPTQFEKAYNAGKTTQVPAGRVIATRKRVRRKIGYKGVFMSFERA</sequence>
<dbReference type="InterPro" id="IPR045738">
    <property type="entry name" value="DUF6088"/>
</dbReference>
<dbReference type="KEGG" id="dov:DSCO28_36730"/>
<accession>A0A5K7ZSB9</accession>
<dbReference type="Proteomes" id="UP000425960">
    <property type="component" value="Chromosome"/>
</dbReference>
<name>A0A5K7ZSB9_9BACT</name>
<evidence type="ECO:0000313" key="1">
    <source>
        <dbReference type="EMBL" id="BBO83107.1"/>
    </source>
</evidence>
<reference evidence="1 2" key="1">
    <citation type="submission" date="2019-11" db="EMBL/GenBank/DDBJ databases">
        <title>Comparative genomics of hydrocarbon-degrading Desulfosarcina strains.</title>
        <authorList>
            <person name="Watanabe M."/>
            <person name="Kojima H."/>
            <person name="Fukui M."/>
        </authorList>
    </citation>
    <scope>NUCLEOTIDE SEQUENCE [LARGE SCALE GENOMIC DNA]</scope>
    <source>
        <strain evidence="1 2">28bB2T</strain>
    </source>
</reference>
<gene>
    <name evidence="1" type="ORF">DSCO28_36730</name>
</gene>